<dbReference type="PANTHER" id="PTHR20978">
    <property type="entry name" value="SPLICING FACTOR 3B SUBUNIT 5"/>
    <property type="match status" value="1"/>
</dbReference>
<comment type="caution">
    <text evidence="2">The sequence shown here is derived from an EMBL/GenBank/DDBJ whole genome shotgun (WGS) entry which is preliminary data.</text>
</comment>
<dbReference type="EMBL" id="AQGS01000055">
    <property type="protein sequence ID" value="EPS44256.1"/>
    <property type="molecule type" value="Genomic_DNA"/>
</dbReference>
<reference evidence="2 3" key="1">
    <citation type="journal article" date="2013" name="PLoS Genet.">
        <title>Genomic mechanisms accounting for the adaptation to parasitism in nematode-trapping fungi.</title>
        <authorList>
            <person name="Meerupati T."/>
            <person name="Andersson K.M."/>
            <person name="Friman E."/>
            <person name="Kumar D."/>
            <person name="Tunlid A."/>
            <person name="Ahren D."/>
        </authorList>
    </citation>
    <scope>NUCLEOTIDE SEQUENCE [LARGE SCALE GENOMIC DNA]</scope>
    <source>
        <strain evidence="2 3">CBS 200.50</strain>
    </source>
</reference>
<dbReference type="STRING" id="1284197.S8ATF9"/>
<dbReference type="GO" id="GO:0000398">
    <property type="term" value="P:mRNA splicing, via spliceosome"/>
    <property type="evidence" value="ECO:0007669"/>
    <property type="project" value="TreeGrafter"/>
</dbReference>
<dbReference type="HOGENOM" id="CLU_1635319_0_0_1"/>
<gene>
    <name evidence="2" type="ORF">H072_1749</name>
</gene>
<accession>S8ATF9</accession>
<sequence length="162" mass="18160">MLVEGAGDGGTGRHRILRPPVWWNAFVSCRFVCSFGPALSVVQRQDQSPATAKFRASSPPSRRPSHPPRPSHNRDLERMADKLRTQQQLEQLQARFVGTGHADTTKFEWTSNIHRDSYASYVGHPPLLSYMALGLNEPAAKLRTHLIEKMIQPVGPPPEKED</sequence>
<dbReference type="GO" id="GO:0005686">
    <property type="term" value="C:U2 snRNP"/>
    <property type="evidence" value="ECO:0007669"/>
    <property type="project" value="TreeGrafter"/>
</dbReference>
<evidence type="ECO:0000256" key="1">
    <source>
        <dbReference type="SAM" id="MobiDB-lite"/>
    </source>
</evidence>
<dbReference type="Proteomes" id="UP000015100">
    <property type="component" value="Unassembled WGS sequence"/>
</dbReference>
<dbReference type="InterPro" id="IPR009846">
    <property type="entry name" value="SF3b5/RDS3-10"/>
</dbReference>
<reference evidence="3" key="2">
    <citation type="submission" date="2013-04" db="EMBL/GenBank/DDBJ databases">
        <title>Genomic mechanisms accounting for the adaptation to parasitism in nematode-trapping fungi.</title>
        <authorList>
            <person name="Ahren D.G."/>
        </authorList>
    </citation>
    <scope>NUCLEOTIDE SEQUENCE [LARGE SCALE GENOMIC DNA]</scope>
    <source>
        <strain evidence="3">CBS 200.50</strain>
    </source>
</reference>
<organism evidence="2 3">
    <name type="scientific">Dactylellina haptotyla (strain CBS 200.50)</name>
    <name type="common">Nematode-trapping fungus</name>
    <name type="synonym">Monacrosporium haptotylum</name>
    <dbReference type="NCBI Taxonomy" id="1284197"/>
    <lineage>
        <taxon>Eukaryota</taxon>
        <taxon>Fungi</taxon>
        <taxon>Dikarya</taxon>
        <taxon>Ascomycota</taxon>
        <taxon>Pezizomycotina</taxon>
        <taxon>Orbiliomycetes</taxon>
        <taxon>Orbiliales</taxon>
        <taxon>Orbiliaceae</taxon>
        <taxon>Dactylellina</taxon>
    </lineage>
</organism>
<dbReference type="PANTHER" id="PTHR20978:SF0">
    <property type="entry name" value="SPLICING FACTOR 3B SUBUNIT 5"/>
    <property type="match status" value="1"/>
</dbReference>
<evidence type="ECO:0000313" key="3">
    <source>
        <dbReference type="Proteomes" id="UP000015100"/>
    </source>
</evidence>
<dbReference type="GO" id="GO:0071011">
    <property type="term" value="C:precatalytic spliceosome"/>
    <property type="evidence" value="ECO:0007669"/>
    <property type="project" value="TreeGrafter"/>
</dbReference>
<dbReference type="Pfam" id="PF07189">
    <property type="entry name" value="SF3b10"/>
    <property type="match status" value="1"/>
</dbReference>
<dbReference type="AlphaFoldDB" id="S8ATF9"/>
<dbReference type="eggNOG" id="KOG3485">
    <property type="taxonomic scope" value="Eukaryota"/>
</dbReference>
<feature type="region of interest" description="Disordered" evidence="1">
    <location>
        <begin position="44"/>
        <end position="76"/>
    </location>
</feature>
<evidence type="ECO:0008006" key="4">
    <source>
        <dbReference type="Google" id="ProtNLM"/>
    </source>
</evidence>
<dbReference type="OrthoDB" id="274726at2759"/>
<protein>
    <recommendedName>
        <fullName evidence="4">Splicing factor subunit</fullName>
    </recommendedName>
</protein>
<proteinExistence type="predicted"/>
<keyword evidence="3" id="KW-1185">Reference proteome</keyword>
<name>S8ATF9_DACHA</name>
<evidence type="ECO:0000313" key="2">
    <source>
        <dbReference type="EMBL" id="EPS44256.1"/>
    </source>
</evidence>